<dbReference type="EMBL" id="MU117977">
    <property type="protein sequence ID" value="KAF9651179.1"/>
    <property type="molecule type" value="Genomic_DNA"/>
</dbReference>
<comment type="caution">
    <text evidence="1">The sequence shown here is derived from an EMBL/GenBank/DDBJ whole genome shotgun (WGS) entry which is preliminary data.</text>
</comment>
<organism evidence="1 2">
    <name type="scientific">Thelephora ganbajun</name>
    <name type="common">Ganba fungus</name>
    <dbReference type="NCBI Taxonomy" id="370292"/>
    <lineage>
        <taxon>Eukaryota</taxon>
        <taxon>Fungi</taxon>
        <taxon>Dikarya</taxon>
        <taxon>Basidiomycota</taxon>
        <taxon>Agaricomycotina</taxon>
        <taxon>Agaricomycetes</taxon>
        <taxon>Thelephorales</taxon>
        <taxon>Thelephoraceae</taxon>
        <taxon>Thelephora</taxon>
    </lineage>
</organism>
<accession>A0ACB6ZNQ6</accession>
<evidence type="ECO:0000313" key="1">
    <source>
        <dbReference type="EMBL" id="KAF9651179.1"/>
    </source>
</evidence>
<reference evidence="1" key="1">
    <citation type="submission" date="2019-10" db="EMBL/GenBank/DDBJ databases">
        <authorList>
            <consortium name="DOE Joint Genome Institute"/>
            <person name="Kuo A."/>
            <person name="Miyauchi S."/>
            <person name="Kiss E."/>
            <person name="Drula E."/>
            <person name="Kohler A."/>
            <person name="Sanchez-Garcia M."/>
            <person name="Andreopoulos B."/>
            <person name="Barry K.W."/>
            <person name="Bonito G."/>
            <person name="Buee M."/>
            <person name="Carver A."/>
            <person name="Chen C."/>
            <person name="Cichocki N."/>
            <person name="Clum A."/>
            <person name="Culley D."/>
            <person name="Crous P.W."/>
            <person name="Fauchery L."/>
            <person name="Girlanda M."/>
            <person name="Hayes R."/>
            <person name="Keri Z."/>
            <person name="Labutti K."/>
            <person name="Lipzen A."/>
            <person name="Lombard V."/>
            <person name="Magnuson J."/>
            <person name="Maillard F."/>
            <person name="Morin E."/>
            <person name="Murat C."/>
            <person name="Nolan M."/>
            <person name="Ohm R."/>
            <person name="Pangilinan J."/>
            <person name="Pereira M."/>
            <person name="Perotto S."/>
            <person name="Peter M."/>
            <person name="Riley R."/>
            <person name="Sitrit Y."/>
            <person name="Stielow B."/>
            <person name="Szollosi G."/>
            <person name="Zifcakova L."/>
            <person name="Stursova M."/>
            <person name="Spatafora J.W."/>
            <person name="Tedersoo L."/>
            <person name="Vaario L.-M."/>
            <person name="Yamada A."/>
            <person name="Yan M."/>
            <person name="Wang P."/>
            <person name="Xu J."/>
            <person name="Bruns T."/>
            <person name="Baldrian P."/>
            <person name="Vilgalys R."/>
            <person name="Henrissat B."/>
            <person name="Grigoriev I.V."/>
            <person name="Hibbett D."/>
            <person name="Nagy L.G."/>
            <person name="Martin F.M."/>
        </authorList>
    </citation>
    <scope>NUCLEOTIDE SEQUENCE</scope>
    <source>
        <strain evidence="1">P2</strain>
    </source>
</reference>
<sequence>MFAAMTNFTGLVVLFLGKLYGKVQGHEPLSTVILALLVHRFFQKYEPQSPGICAFLPLILPAMVSGAFMQGASSILGSLSRVYAIFYTSLILSVVLYRLSPLHPLARYPGPVLARISKLWFAHLNWQGKQHVHYRNLHKKYGDVVRVGPNEIMLSDISVIEPLLGPGGWGKANHWHARALHAPVVPLSAVNDHVEHARRRRTWMRGFSPAALKDYEEIVNKRVVQLTEALSARKSVDLARLFGDFTHDVMNDMAFGGGVEMLRDGDLTGHWPLIESGMKAFALIGHLPWLARFMMLVPGSKNDLDNMRKACFERAILRKKKGTKQKDLFYYLSDELGAEKEEIPFEIVVNDGDLVVVAGSDTAKTVLSSLFFYLLSNPEKIAKLREEIDRFYPPGELLSSRCFQEMSYLDACINETLRLSPAVPSGSQRDVGPNPDPSKGRTFGSYYFPEGTVVGIHTFTLHRDPRNFSPFTDEFWPERWLIAQSSMELPSSIPKADFVHNTAAFIPFSCGPANCIGKPLAILELRMAAVSILQNLDVRFEDGYARTWEDEWKDHFVLMTGKLPVVFSNRR</sequence>
<keyword evidence="2" id="KW-1185">Reference proteome</keyword>
<reference evidence="1" key="2">
    <citation type="journal article" date="2020" name="Nat. Commun.">
        <title>Large-scale genome sequencing of mycorrhizal fungi provides insights into the early evolution of symbiotic traits.</title>
        <authorList>
            <person name="Miyauchi S."/>
            <person name="Kiss E."/>
            <person name="Kuo A."/>
            <person name="Drula E."/>
            <person name="Kohler A."/>
            <person name="Sanchez-Garcia M."/>
            <person name="Morin E."/>
            <person name="Andreopoulos B."/>
            <person name="Barry K.W."/>
            <person name="Bonito G."/>
            <person name="Buee M."/>
            <person name="Carver A."/>
            <person name="Chen C."/>
            <person name="Cichocki N."/>
            <person name="Clum A."/>
            <person name="Culley D."/>
            <person name="Crous P.W."/>
            <person name="Fauchery L."/>
            <person name="Girlanda M."/>
            <person name="Hayes R.D."/>
            <person name="Keri Z."/>
            <person name="LaButti K."/>
            <person name="Lipzen A."/>
            <person name="Lombard V."/>
            <person name="Magnuson J."/>
            <person name="Maillard F."/>
            <person name="Murat C."/>
            <person name="Nolan M."/>
            <person name="Ohm R.A."/>
            <person name="Pangilinan J."/>
            <person name="Pereira M.F."/>
            <person name="Perotto S."/>
            <person name="Peter M."/>
            <person name="Pfister S."/>
            <person name="Riley R."/>
            <person name="Sitrit Y."/>
            <person name="Stielow J.B."/>
            <person name="Szollosi G."/>
            <person name="Zifcakova L."/>
            <person name="Stursova M."/>
            <person name="Spatafora J.W."/>
            <person name="Tedersoo L."/>
            <person name="Vaario L.M."/>
            <person name="Yamada A."/>
            <person name="Yan M."/>
            <person name="Wang P."/>
            <person name="Xu J."/>
            <person name="Bruns T."/>
            <person name="Baldrian P."/>
            <person name="Vilgalys R."/>
            <person name="Dunand C."/>
            <person name="Henrissat B."/>
            <person name="Grigoriev I.V."/>
            <person name="Hibbett D."/>
            <person name="Nagy L.G."/>
            <person name="Martin F.M."/>
        </authorList>
    </citation>
    <scope>NUCLEOTIDE SEQUENCE</scope>
    <source>
        <strain evidence="1">P2</strain>
    </source>
</reference>
<dbReference type="Proteomes" id="UP000886501">
    <property type="component" value="Unassembled WGS sequence"/>
</dbReference>
<evidence type="ECO:0000313" key="2">
    <source>
        <dbReference type="Proteomes" id="UP000886501"/>
    </source>
</evidence>
<protein>
    <submittedName>
        <fullName evidence="1">Cytochrome P450</fullName>
    </submittedName>
</protein>
<name>A0ACB6ZNQ6_THEGA</name>
<gene>
    <name evidence="1" type="ORF">BDM02DRAFT_3184669</name>
</gene>
<proteinExistence type="predicted"/>